<dbReference type="InterPro" id="IPR008942">
    <property type="entry name" value="ENTH_VHS"/>
</dbReference>
<feature type="compositionally biased region" description="Basic and acidic residues" evidence="1">
    <location>
        <begin position="90"/>
        <end position="100"/>
    </location>
</feature>
<feature type="compositionally biased region" description="Acidic residues" evidence="1">
    <location>
        <begin position="844"/>
        <end position="856"/>
    </location>
</feature>
<evidence type="ECO:0000256" key="1">
    <source>
        <dbReference type="SAM" id="MobiDB-lite"/>
    </source>
</evidence>
<dbReference type="InterPro" id="IPR006569">
    <property type="entry name" value="CID_dom"/>
</dbReference>
<feature type="compositionally biased region" description="Pro residues" evidence="1">
    <location>
        <begin position="1096"/>
        <end position="1138"/>
    </location>
</feature>
<sequence>MKRKYTRGVALETAENADTTVEEAKRRRRGGVEDTNATDVPIAAPRKQKRRGRPPSQKTLEKRQFEAERAAQAAAASEAARCSPTVHHGPSVEDQVKRLQADAATDGQSLGRRRSCSLDCLYAGSAEVRAREGSRLRHPSSAADSGGVEVEIQVEEISDAEDDQSLSQPVASEAAAAASNLPAERPEPAPLAGQPAAADAARDAVDMDVDIRESTQGGEKPAWPAEKLSEGEATGPWPSAAASDAAVSLSASKHETPSSSAAHIMPKVDAAAVPDMPDSKPSAFDNLPQAPDSRAAVASAALTVPACEEHGVNGKATPGRSGSTTSHHAGSCLPSPGSKRGPPKSSAAYIPLGKAAVAKQEAEAKLAAPKGSSPKACAHAASAAAGKAAKRQPARGGAKSMLQLDSASRPASRKRPAAALASEHSPVSQASPQPAPQASGSPAQSSAKPQASSRTHPSMAPPSGAVTQAASSQADRVSPHGSKAAKSASPQPKQRPQAPPAKQTAARIGRSVMPRLTEATKRSQPPQTAVIAIKAEQPALSVVAEPEGRAEAPHIAPKPAKIILPLTSRLTGILGKPERPGPKVTAIKADIPVQAAQTHKRAELEEQKQQKEEQQQQREEQRQQREEQGRADEQRRVLREIEAGLNRVTVSAPAIREMTSLVLQEDARGLEPRIVRSIVERIEQKSGGAQSGDASADVKADGDRKVALLYVLDSVLKKCKFREESNRDMELGLAKSAKRFCNAVAVGLPTLVRATLGDRTCYEKTLKVFQVWLQRGVLAQKVLEPHMQQLQQLKASSEVENHEPRGRLSARETGPPAMSWLTAGREEIMQGAQLDEFGMKLADDDSDDEGGWDADGDAPTLGELPVLPQVEEAHKPPWQLSGGTDRAVGTAPGSPEASPWHQGPSPTVSLPELPYLGQAGTQGPVGSETPPDLQDKAARAPWHQPAPAAEMLLPLVQQAAHASVVQQPPVCALAPALYPHQIAYQQQQALRPPQQLQMPQQARPPQQQHIPQQLVPAPYQPPMQARLASWQQPQRAGSYDSPSSTLQPFMASHSGGMAASHGHLQRPPQPAATDSCRGPITLPAPGHTAQPARPITLPPPQFQGFAPPLPPEDSPELPPLPDEAPPPLPEGAPPPLPSDGPADMDMESSRSPGFFQQSHPYQQPVYSYGQ</sequence>
<dbReference type="AlphaFoldDB" id="A0AAV1IF30"/>
<feature type="compositionally biased region" description="Basic and acidic residues" evidence="1">
    <location>
        <begin position="600"/>
        <end position="635"/>
    </location>
</feature>
<feature type="region of interest" description="Disordered" evidence="1">
    <location>
        <begin position="1"/>
        <end position="110"/>
    </location>
</feature>
<protein>
    <recommendedName>
        <fullName evidence="2">CID domain-containing protein</fullName>
    </recommendedName>
</protein>
<feature type="compositionally biased region" description="Low complexity" evidence="1">
    <location>
        <begin position="487"/>
        <end position="507"/>
    </location>
</feature>
<dbReference type="Pfam" id="PF04818">
    <property type="entry name" value="CID"/>
    <property type="match status" value="1"/>
</dbReference>
<feature type="compositionally biased region" description="Low complexity" evidence="1">
    <location>
        <begin position="239"/>
        <end position="251"/>
    </location>
</feature>
<feature type="compositionally biased region" description="Polar residues" evidence="1">
    <location>
        <begin position="1029"/>
        <end position="1047"/>
    </location>
</feature>
<feature type="region of interest" description="Disordered" evidence="1">
    <location>
        <begin position="272"/>
        <end position="291"/>
    </location>
</feature>
<feature type="compositionally biased region" description="Acidic residues" evidence="1">
    <location>
        <begin position="152"/>
        <end position="164"/>
    </location>
</feature>
<feature type="region of interest" description="Disordered" evidence="1">
    <location>
        <begin position="307"/>
        <end position="531"/>
    </location>
</feature>
<dbReference type="PROSITE" id="PS51391">
    <property type="entry name" value="CID"/>
    <property type="match status" value="1"/>
</dbReference>
<feature type="region of interest" description="Disordered" evidence="1">
    <location>
        <begin position="794"/>
        <end position="816"/>
    </location>
</feature>
<organism evidence="3 4">
    <name type="scientific">Coccomyxa viridis</name>
    <dbReference type="NCBI Taxonomy" id="1274662"/>
    <lineage>
        <taxon>Eukaryota</taxon>
        <taxon>Viridiplantae</taxon>
        <taxon>Chlorophyta</taxon>
        <taxon>core chlorophytes</taxon>
        <taxon>Trebouxiophyceae</taxon>
        <taxon>Trebouxiophyceae incertae sedis</taxon>
        <taxon>Coccomyxaceae</taxon>
        <taxon>Coccomyxa</taxon>
    </lineage>
</organism>
<feature type="compositionally biased region" description="Basic and acidic residues" evidence="1">
    <location>
        <begin position="59"/>
        <end position="69"/>
    </location>
</feature>
<proteinExistence type="predicted"/>
<feature type="compositionally biased region" description="Low complexity" evidence="1">
    <location>
        <begin position="354"/>
        <end position="387"/>
    </location>
</feature>
<dbReference type="EMBL" id="CAUYUE010000011">
    <property type="protein sequence ID" value="CAK0784782.1"/>
    <property type="molecule type" value="Genomic_DNA"/>
</dbReference>
<feature type="region of interest" description="Disordered" evidence="1">
    <location>
        <begin position="875"/>
        <end position="941"/>
    </location>
</feature>
<evidence type="ECO:0000259" key="2">
    <source>
        <dbReference type="PROSITE" id="PS51391"/>
    </source>
</evidence>
<feature type="region of interest" description="Disordered" evidence="1">
    <location>
        <begin position="594"/>
        <end position="635"/>
    </location>
</feature>
<feature type="compositionally biased region" description="Low complexity" evidence="1">
    <location>
        <begin position="70"/>
        <end position="80"/>
    </location>
</feature>
<feature type="region of interest" description="Disordered" evidence="1">
    <location>
        <begin position="841"/>
        <end position="862"/>
    </location>
</feature>
<feature type="compositionally biased region" description="Low complexity" evidence="1">
    <location>
        <begin position="334"/>
        <end position="346"/>
    </location>
</feature>
<feature type="compositionally biased region" description="Polar residues" evidence="1">
    <location>
        <begin position="1149"/>
        <end position="1170"/>
    </location>
</feature>
<dbReference type="SMART" id="SM00582">
    <property type="entry name" value="RPR"/>
    <property type="match status" value="1"/>
</dbReference>
<feature type="compositionally biased region" description="Low complexity" evidence="1">
    <location>
        <begin position="171"/>
        <end position="183"/>
    </location>
</feature>
<keyword evidence="4" id="KW-1185">Reference proteome</keyword>
<comment type="caution">
    <text evidence="3">The sequence shown here is derived from an EMBL/GenBank/DDBJ whole genome shotgun (WGS) entry which is preliminary data.</text>
</comment>
<gene>
    <name evidence="3" type="ORF">CVIRNUC_007986</name>
</gene>
<feature type="compositionally biased region" description="Low complexity" evidence="1">
    <location>
        <begin position="190"/>
        <end position="199"/>
    </location>
</feature>
<feature type="region of interest" description="Disordered" evidence="1">
    <location>
        <begin position="1024"/>
        <end position="1170"/>
    </location>
</feature>
<accession>A0AAV1IF30</accession>
<evidence type="ECO:0000313" key="4">
    <source>
        <dbReference type="Proteomes" id="UP001314263"/>
    </source>
</evidence>
<name>A0AAV1IF30_9CHLO</name>
<feature type="compositionally biased region" description="Basic and acidic residues" evidence="1">
    <location>
        <begin position="797"/>
        <end position="810"/>
    </location>
</feature>
<feature type="domain" description="CID" evidence="2">
    <location>
        <begin position="633"/>
        <end position="794"/>
    </location>
</feature>
<feature type="region of interest" description="Disordered" evidence="1">
    <location>
        <begin position="128"/>
        <end position="264"/>
    </location>
</feature>
<dbReference type="Gene3D" id="1.25.40.90">
    <property type="match status" value="1"/>
</dbReference>
<feature type="compositionally biased region" description="Basic and acidic residues" evidence="1">
    <location>
        <begin position="200"/>
        <end position="213"/>
    </location>
</feature>
<feature type="compositionally biased region" description="Low complexity" evidence="1">
    <location>
        <begin position="417"/>
        <end position="453"/>
    </location>
</feature>
<feature type="region of interest" description="Disordered" evidence="1">
    <location>
        <begin position="988"/>
        <end position="1009"/>
    </location>
</feature>
<dbReference type="Proteomes" id="UP001314263">
    <property type="component" value="Unassembled WGS sequence"/>
</dbReference>
<feature type="compositionally biased region" description="Polar residues" evidence="1">
    <location>
        <begin position="465"/>
        <end position="475"/>
    </location>
</feature>
<evidence type="ECO:0000313" key="3">
    <source>
        <dbReference type="EMBL" id="CAK0784782.1"/>
    </source>
</evidence>
<reference evidence="3 4" key="1">
    <citation type="submission" date="2023-10" db="EMBL/GenBank/DDBJ databases">
        <authorList>
            <person name="Maclean D."/>
            <person name="Macfadyen A."/>
        </authorList>
    </citation>
    <scope>NUCLEOTIDE SEQUENCE [LARGE SCALE GENOMIC DNA]</scope>
</reference>